<dbReference type="InterPro" id="IPR011618">
    <property type="entry name" value="PTS_EIIBC_GUT_N"/>
</dbReference>
<dbReference type="Proteomes" id="UP000268615">
    <property type="component" value="Unassembled WGS sequence"/>
</dbReference>
<feature type="transmembrane region" description="Helical" evidence="2">
    <location>
        <begin position="187"/>
        <end position="206"/>
    </location>
</feature>
<feature type="modified residue" description="Phosphocysteine; by EIIA" evidence="1">
    <location>
        <position position="70"/>
    </location>
</feature>
<feature type="transmembrane region" description="Helical" evidence="2">
    <location>
        <begin position="226"/>
        <end position="245"/>
    </location>
</feature>
<dbReference type="EMBL" id="RPOH01000021">
    <property type="protein sequence ID" value="RPH29314.1"/>
    <property type="molecule type" value="Genomic_DNA"/>
</dbReference>
<dbReference type="Pfam" id="PF03612">
    <property type="entry name" value="EIIBC-GUT_N"/>
    <property type="match status" value="1"/>
</dbReference>
<sequence length="333" mass="34689">MNNLHIPPGPGGYGNGLWLPVGSGKKVLSLTGRETHPLAIEIGALTQSEVVNGFSCVPSDEELLCVVINCGGSLRCGLYPKKGIPTINVLPTGKAGPLAEFITEDNYVSGVTLAQLQQPEMQQNDDRYGSPSVRVTAVERGSTATGPEHQPPEQGMARLVHLVEKTGTATGQVIALLFAASREAVDVSLRNVIPFMAFVSVLIAVVQETALGNLIAHTLTPLANSLWGLVLLSFICGIPFLSPVLGPGAAISQVIGVMIGTQIGAGNISPAFALPALFAINVQVGCDFVPVGLSMQEAKPETIAKGVPAFLLSRQLTGPLAVIIGWAFSLGLF</sequence>
<dbReference type="AlphaFoldDB" id="A0A3N5DKI2"/>
<gene>
    <name evidence="4" type="ORF">EHN07_06600</name>
</gene>
<dbReference type="GO" id="GO:0016020">
    <property type="term" value="C:membrane"/>
    <property type="evidence" value="ECO:0007669"/>
    <property type="project" value="InterPro"/>
</dbReference>
<dbReference type="GO" id="GO:0009401">
    <property type="term" value="P:phosphoenolpyruvate-dependent sugar phosphotransferase system"/>
    <property type="evidence" value="ECO:0007669"/>
    <property type="project" value="InterPro"/>
</dbReference>
<dbReference type="PANTHER" id="PTHR39427">
    <property type="match status" value="1"/>
</dbReference>
<dbReference type="PANTHER" id="PTHR39427:SF1">
    <property type="entry name" value="PTS SYSTEM GLUCITOL_SORBITOL-SPECIFIC EIIB COMPONENT"/>
    <property type="match status" value="1"/>
</dbReference>
<accession>A0A3N5DKI2</accession>
<evidence type="ECO:0000313" key="4">
    <source>
        <dbReference type="EMBL" id="RPH29314.1"/>
    </source>
</evidence>
<dbReference type="GO" id="GO:0008982">
    <property type="term" value="F:protein-N(PI)-phosphohistidine-sugar phosphotransferase activity"/>
    <property type="evidence" value="ECO:0007669"/>
    <property type="project" value="InterPro"/>
</dbReference>
<name>A0A3N5DKI2_9ENTR</name>
<dbReference type="RefSeq" id="WP_124023383.1">
    <property type="nucleotide sequence ID" value="NZ_RPOH01000021.1"/>
</dbReference>
<dbReference type="Pfam" id="PF07663">
    <property type="entry name" value="EIIBC-GUT_C"/>
    <property type="match status" value="1"/>
</dbReference>
<protein>
    <submittedName>
        <fullName evidence="4">PTS sorbitol transporter subunit IIB</fullName>
    </submittedName>
</protein>
<reference evidence="4 5" key="1">
    <citation type="submission" date="2018-11" db="EMBL/GenBank/DDBJ databases">
        <title>Draft genome sequence of Buttiauxella warmboldiae CCUG 35512.</title>
        <authorList>
            <person name="Salva-Serra F."/>
            <person name="Marathe N."/>
            <person name="Moore E."/>
            <person name="Svensson L."/>
            <person name="Engstrom-Jakobsson H."/>
        </authorList>
    </citation>
    <scope>NUCLEOTIDE SEQUENCE [LARGE SCALE GENOMIC DNA]</scope>
    <source>
        <strain evidence="4 5">CCUG 35512</strain>
    </source>
</reference>
<keyword evidence="5" id="KW-1185">Reference proteome</keyword>
<comment type="caution">
    <text evidence="4">The sequence shown here is derived from an EMBL/GenBank/DDBJ whole genome shotgun (WGS) entry which is preliminary data.</text>
</comment>
<keyword evidence="2" id="KW-0472">Membrane</keyword>
<dbReference type="OrthoDB" id="4774329at2"/>
<keyword evidence="2" id="KW-0812">Transmembrane</keyword>
<evidence type="ECO:0000256" key="2">
    <source>
        <dbReference type="SAM" id="Phobius"/>
    </source>
</evidence>
<evidence type="ECO:0000256" key="1">
    <source>
        <dbReference type="PROSITE-ProRule" id="PRU00425"/>
    </source>
</evidence>
<dbReference type="PROSITE" id="PS51102">
    <property type="entry name" value="PTS_EIIB_TYPE_5"/>
    <property type="match status" value="1"/>
</dbReference>
<proteinExistence type="predicted"/>
<keyword evidence="2" id="KW-1133">Transmembrane helix</keyword>
<feature type="domain" description="PTS EIIB type-5" evidence="3">
    <location>
        <begin position="1"/>
        <end position="193"/>
    </location>
</feature>
<dbReference type="InterPro" id="IPR004702">
    <property type="entry name" value="PTS_sorb_EIIBC"/>
</dbReference>
<dbReference type="InterPro" id="IPR011638">
    <property type="entry name" value="PTS_EIIBC_GUT_C"/>
</dbReference>
<evidence type="ECO:0000313" key="5">
    <source>
        <dbReference type="Proteomes" id="UP000268615"/>
    </source>
</evidence>
<organism evidence="4 5">
    <name type="scientific">Buttiauxella warmboldiae</name>
    <dbReference type="NCBI Taxonomy" id="82993"/>
    <lineage>
        <taxon>Bacteria</taxon>
        <taxon>Pseudomonadati</taxon>
        <taxon>Pseudomonadota</taxon>
        <taxon>Gammaproteobacteria</taxon>
        <taxon>Enterobacterales</taxon>
        <taxon>Enterobacteriaceae</taxon>
        <taxon>Buttiauxella</taxon>
    </lineage>
</organism>
<evidence type="ECO:0000259" key="3">
    <source>
        <dbReference type="PROSITE" id="PS51102"/>
    </source>
</evidence>